<accession>A0A9W7L7A8</accession>
<evidence type="ECO:0000256" key="3">
    <source>
        <dbReference type="ARBA" id="ARBA00022448"/>
    </source>
</evidence>
<dbReference type="Gene3D" id="1.20.1250.20">
    <property type="entry name" value="MFS general substrate transporter like domains"/>
    <property type="match status" value="2"/>
</dbReference>
<comment type="catalytic activity">
    <reaction evidence="10">
        <text>L-alpha-aminoacyl-L-arginine(out) = L-alpha-aminoacyl-L-arginine(in)</text>
        <dbReference type="Rhea" id="RHEA:79367"/>
        <dbReference type="ChEBI" id="CHEBI:229968"/>
    </reaction>
</comment>
<comment type="catalytic activity">
    <reaction evidence="14">
        <text>L-aspartyl-L-lysine(out) = L-aspartyl-L-lysine(in)</text>
        <dbReference type="Rhea" id="RHEA:79411"/>
        <dbReference type="ChEBI" id="CHEBI:229953"/>
    </reaction>
</comment>
<comment type="subcellular location">
    <subcellularLocation>
        <location evidence="1">Lysosome membrane</location>
        <topology evidence="1">Multi-pass membrane protein</topology>
    </subcellularLocation>
</comment>
<keyword evidence="3" id="KW-0813">Transport</keyword>
<evidence type="ECO:0000256" key="4">
    <source>
        <dbReference type="ARBA" id="ARBA00022692"/>
    </source>
</evidence>
<comment type="catalytic activity">
    <reaction evidence="12">
        <text>L-lysyl-L-alpha-amino acid(out) = L-lysyl-L-alpha-amino acid(in)</text>
        <dbReference type="Rhea" id="RHEA:79387"/>
        <dbReference type="ChEBI" id="CHEBI:229965"/>
    </reaction>
</comment>
<evidence type="ECO:0000256" key="16">
    <source>
        <dbReference type="ARBA" id="ARBA00044900"/>
    </source>
</evidence>
<evidence type="ECO:0000256" key="20">
    <source>
        <dbReference type="ARBA" id="ARBA00044924"/>
    </source>
</evidence>
<evidence type="ECO:0000256" key="15">
    <source>
        <dbReference type="ARBA" id="ARBA00044899"/>
    </source>
</evidence>
<feature type="transmembrane region" description="Helical" evidence="26">
    <location>
        <begin position="69"/>
        <end position="93"/>
    </location>
</feature>
<keyword evidence="4 26" id="KW-0812">Transmembrane</keyword>
<dbReference type="PANTHER" id="PTHR23512:SF3">
    <property type="entry name" value="MAJOR FACILITATOR SUPERFAMILY DOMAIN-CONTAINING PROTEIN 1"/>
    <property type="match status" value="1"/>
</dbReference>
<dbReference type="GO" id="GO:0022857">
    <property type="term" value="F:transmembrane transporter activity"/>
    <property type="evidence" value="ECO:0007669"/>
    <property type="project" value="InterPro"/>
</dbReference>
<comment type="catalytic activity">
    <reaction evidence="20">
        <text>L-lysyl-glycine(out) = L-lysyl-glycine(in)</text>
        <dbReference type="Rhea" id="RHEA:79407"/>
        <dbReference type="ChEBI" id="CHEBI:191202"/>
    </reaction>
</comment>
<comment type="function">
    <text evidence="23">Lysosomal dipeptide uniporter that selectively exports lysine, arginine or histidine-containing dipeptides with a net positive charge from the lysosome lumen into the cytosol. Could play a role in a specific type of protein O-glycosylation indirectly regulating macrophages migration and tissue invasion. Also essential for liver homeostasis.</text>
</comment>
<evidence type="ECO:0000256" key="13">
    <source>
        <dbReference type="ARBA" id="ARBA00044893"/>
    </source>
</evidence>
<feature type="compositionally biased region" description="Basic residues" evidence="25">
    <location>
        <begin position="543"/>
        <end position="570"/>
    </location>
</feature>
<dbReference type="InterPro" id="IPR011701">
    <property type="entry name" value="MFS"/>
</dbReference>
<name>A0A9W7L7A8_9STRA</name>
<feature type="region of interest" description="Disordered" evidence="25">
    <location>
        <begin position="193"/>
        <end position="216"/>
    </location>
</feature>
<feature type="transmembrane region" description="Helical" evidence="26">
    <location>
        <begin position="493"/>
        <end position="510"/>
    </location>
</feature>
<feature type="domain" description="Major facilitator superfamily (MFS) profile" evidence="27">
    <location>
        <begin position="1"/>
        <end position="517"/>
    </location>
</feature>
<dbReference type="PROSITE" id="PS50850">
    <property type="entry name" value="MFS"/>
    <property type="match status" value="1"/>
</dbReference>
<evidence type="ECO:0000256" key="1">
    <source>
        <dbReference type="ARBA" id="ARBA00004155"/>
    </source>
</evidence>
<dbReference type="OrthoDB" id="424834at2759"/>
<evidence type="ECO:0000256" key="26">
    <source>
        <dbReference type="SAM" id="Phobius"/>
    </source>
</evidence>
<evidence type="ECO:0000256" key="23">
    <source>
        <dbReference type="ARBA" id="ARBA00045709"/>
    </source>
</evidence>
<evidence type="ECO:0000256" key="25">
    <source>
        <dbReference type="SAM" id="MobiDB-lite"/>
    </source>
</evidence>
<evidence type="ECO:0000256" key="11">
    <source>
        <dbReference type="ARBA" id="ARBA00044884"/>
    </source>
</evidence>
<evidence type="ECO:0000256" key="10">
    <source>
        <dbReference type="ARBA" id="ARBA00044881"/>
    </source>
</evidence>
<keyword evidence="5 26" id="KW-1133">Transmembrane helix</keyword>
<feature type="transmembrane region" description="Helical" evidence="26">
    <location>
        <begin position="423"/>
        <end position="446"/>
    </location>
</feature>
<feature type="transmembrane region" description="Helical" evidence="26">
    <location>
        <begin position="335"/>
        <end position="352"/>
    </location>
</feature>
<evidence type="ECO:0000256" key="2">
    <source>
        <dbReference type="ARBA" id="ARBA00008335"/>
    </source>
</evidence>
<feature type="region of interest" description="Disordered" evidence="25">
    <location>
        <begin position="538"/>
        <end position="570"/>
    </location>
</feature>
<gene>
    <name evidence="28" type="ORF">TrCOL_g13118</name>
</gene>
<comment type="catalytic activity">
    <reaction evidence="18">
        <text>L-histidyl-L-alpha-amino acid(out) = L-histidyl-L-alpha-amino acid(in)</text>
        <dbReference type="Rhea" id="RHEA:79379"/>
        <dbReference type="ChEBI" id="CHEBI:229964"/>
    </reaction>
</comment>
<evidence type="ECO:0000256" key="21">
    <source>
        <dbReference type="ARBA" id="ARBA00044985"/>
    </source>
</evidence>
<dbReference type="Proteomes" id="UP001165065">
    <property type="component" value="Unassembled WGS sequence"/>
</dbReference>
<dbReference type="PANTHER" id="PTHR23512">
    <property type="entry name" value="MAJOR FACILITATOR SUPERFAMILY DOMAIN-CONTAINING PROTEIN 1"/>
    <property type="match status" value="1"/>
</dbReference>
<dbReference type="Pfam" id="PF07690">
    <property type="entry name" value="MFS_1"/>
    <property type="match status" value="2"/>
</dbReference>
<comment type="catalytic activity">
    <reaction evidence="9">
        <text>L-histidyl-glycine(out) = L-histidyl-glycine(in)</text>
        <dbReference type="Rhea" id="RHEA:79395"/>
        <dbReference type="ChEBI" id="CHEBI:229957"/>
    </reaction>
</comment>
<feature type="transmembrane region" description="Helical" evidence="26">
    <location>
        <begin position="45"/>
        <end position="63"/>
    </location>
</feature>
<keyword evidence="6 26" id="KW-0472">Membrane</keyword>
<evidence type="ECO:0000256" key="19">
    <source>
        <dbReference type="ARBA" id="ARBA00044919"/>
    </source>
</evidence>
<comment type="catalytic activity">
    <reaction evidence="16">
        <text>L-lysyl-L-lysine(out) = L-lysyl-L-lysine(in)</text>
        <dbReference type="Rhea" id="RHEA:79403"/>
        <dbReference type="ChEBI" id="CHEBI:229956"/>
    </reaction>
</comment>
<feature type="transmembrane region" description="Helical" evidence="26">
    <location>
        <begin position="400"/>
        <end position="417"/>
    </location>
</feature>
<comment type="catalytic activity">
    <reaction evidence="11">
        <text>L-alpha-aminoacyl-L-histidine(out) = L-alpha-aminoacyl-L-histidine(in)</text>
        <dbReference type="Rhea" id="RHEA:79375"/>
        <dbReference type="ChEBI" id="CHEBI:229967"/>
    </reaction>
</comment>
<evidence type="ECO:0000256" key="18">
    <source>
        <dbReference type="ARBA" id="ARBA00044912"/>
    </source>
</evidence>
<evidence type="ECO:0000256" key="8">
    <source>
        <dbReference type="ARBA" id="ARBA00044876"/>
    </source>
</evidence>
<evidence type="ECO:0000259" key="27">
    <source>
        <dbReference type="PROSITE" id="PS50850"/>
    </source>
</evidence>
<evidence type="ECO:0000256" key="14">
    <source>
        <dbReference type="ARBA" id="ARBA00044898"/>
    </source>
</evidence>
<comment type="caution">
    <text evidence="28">The sequence shown here is derived from an EMBL/GenBank/DDBJ whole genome shotgun (WGS) entry which is preliminary data.</text>
</comment>
<dbReference type="AlphaFoldDB" id="A0A9W7L7A8"/>
<dbReference type="SUPFAM" id="SSF103473">
    <property type="entry name" value="MFS general substrate transporter"/>
    <property type="match status" value="1"/>
</dbReference>
<dbReference type="EMBL" id="BRYA01000896">
    <property type="protein sequence ID" value="GMI35141.1"/>
    <property type="molecule type" value="Genomic_DNA"/>
</dbReference>
<dbReference type="InterPro" id="IPR036259">
    <property type="entry name" value="MFS_trans_sf"/>
</dbReference>
<comment type="catalytic activity">
    <reaction evidence="17">
        <text>L-arginyl-glycine(out) = L-arginyl-glycine(in)</text>
        <dbReference type="Rhea" id="RHEA:79391"/>
        <dbReference type="ChEBI" id="CHEBI:229955"/>
    </reaction>
</comment>
<comment type="catalytic activity">
    <reaction evidence="13">
        <text>L-alpha-aminoacyl-L-lysine(out) = L-alpha-aminoacyl-L-lysine(in)</text>
        <dbReference type="Rhea" id="RHEA:79383"/>
        <dbReference type="ChEBI" id="CHEBI:229966"/>
    </reaction>
</comment>
<evidence type="ECO:0000256" key="5">
    <source>
        <dbReference type="ARBA" id="ARBA00022989"/>
    </source>
</evidence>
<evidence type="ECO:0000256" key="17">
    <source>
        <dbReference type="ARBA" id="ARBA00044903"/>
    </source>
</evidence>
<sequence length="570" mass="61646">MLDDPLLHLDYTKYGILVSSFSYSTLFMPLFGGRYIDLYGHRTSLLLFLFLSNISMTIFVYSLSTHSSFTLTLFSTFLFGCAHGNVVVTTRAVISKYFHEKEIAFALGCTVGITCIGKMGARAVVAPVALASGSYIYSFIVCLLVCMFSWLMGYIYVLLSRNHEVGRTPVWKGSMLGGGGGGKGEEVEELKLEEGAGGRGGEGGETTSLLGGASPNKGVYPYGDDDLDDERTGVPRIESLIKIRKIVTYGSGMEGMGGSNPVAADGDIEGEPKGDILKMLRRERLDSLCSAKEGKKVVCGHLEGGGEGGGGEGYEAQQCDPCPAGPNAGGLSMSFWLLATLHALFLMVFHLFPNISGHFLYTKWGYNPAKAGYISSFLSSFAILGAPLTGFIIDRTGGQLYVVLVSSLVSLFSYYLLTYTSVTPVIGVLLLSAAQSTVPTIIIALIPLSTGRELYGRAFGIAEVFDAFGSIFGNVLIGYIRDRSPDYTRCMEAIIFLNVLCVVLTVVLIWRDRGEGKGVLNRAWYEIMLRQKGRGTGVERGRQVKGVKVKRQRNSKYKKGGGSRTPTGKR</sequence>
<feature type="transmembrane region" description="Helical" evidence="26">
    <location>
        <begin position="135"/>
        <end position="159"/>
    </location>
</feature>
<feature type="transmembrane region" description="Helical" evidence="26">
    <location>
        <begin position="14"/>
        <end position="33"/>
    </location>
</feature>
<comment type="similarity">
    <text evidence="2">Belongs to the major facilitator superfamily.</text>
</comment>
<dbReference type="InterPro" id="IPR052187">
    <property type="entry name" value="MFSD1"/>
</dbReference>
<dbReference type="GO" id="GO:0005765">
    <property type="term" value="C:lysosomal membrane"/>
    <property type="evidence" value="ECO:0007669"/>
    <property type="project" value="UniProtKB-SubCell"/>
</dbReference>
<comment type="catalytic activity">
    <reaction evidence="8">
        <text>L-lysyl-L-alanine(out) = L-lysyl-L-alanine(in)</text>
        <dbReference type="Rhea" id="RHEA:79399"/>
        <dbReference type="ChEBI" id="CHEBI:229954"/>
    </reaction>
</comment>
<protein>
    <recommendedName>
        <fullName evidence="21">Lysosomal dipeptide transporter MFSD1</fullName>
    </recommendedName>
    <alternativeName>
        <fullName evidence="22">Major facilitator superfamily domain-containing protein 1</fullName>
    </alternativeName>
</protein>
<proteinExistence type="inferred from homology"/>
<evidence type="ECO:0000256" key="6">
    <source>
        <dbReference type="ARBA" id="ARBA00023136"/>
    </source>
</evidence>
<evidence type="ECO:0000313" key="28">
    <source>
        <dbReference type="EMBL" id="GMI35141.1"/>
    </source>
</evidence>
<comment type="catalytic activity">
    <reaction evidence="19">
        <text>L-alanyl-L-lysine(out) = L-alanyl-L-lysine(in)</text>
        <dbReference type="Rhea" id="RHEA:79415"/>
        <dbReference type="ChEBI" id="CHEBI:192470"/>
    </reaction>
</comment>
<comment type="subunit">
    <text evidence="24">Homodimer. Interacts with lysosomal protein GLMP (via lumenal domain); the interaction starts while both proteins are still in the endoplasmic reticulum and is required for stabilization of MFSD1 in lysosomes but has no direct effect on its targeting to lysosomes or transporter activity.</text>
</comment>
<evidence type="ECO:0000256" key="7">
    <source>
        <dbReference type="ARBA" id="ARBA00023228"/>
    </source>
</evidence>
<keyword evidence="29" id="KW-1185">Reference proteome</keyword>
<feature type="transmembrane region" description="Helical" evidence="26">
    <location>
        <begin position="372"/>
        <end position="393"/>
    </location>
</feature>
<reference evidence="29" key="1">
    <citation type="journal article" date="2023" name="Commun. Biol.">
        <title>Genome analysis of Parmales, the sister group of diatoms, reveals the evolutionary specialization of diatoms from phago-mixotrophs to photoautotrophs.</title>
        <authorList>
            <person name="Ban H."/>
            <person name="Sato S."/>
            <person name="Yoshikawa S."/>
            <person name="Yamada K."/>
            <person name="Nakamura Y."/>
            <person name="Ichinomiya M."/>
            <person name="Sato N."/>
            <person name="Blanc-Mathieu R."/>
            <person name="Endo H."/>
            <person name="Kuwata A."/>
            <person name="Ogata H."/>
        </authorList>
    </citation>
    <scope>NUCLEOTIDE SEQUENCE [LARGE SCALE GENOMIC DNA]</scope>
</reference>
<keyword evidence="7" id="KW-0458">Lysosome</keyword>
<evidence type="ECO:0000256" key="9">
    <source>
        <dbReference type="ARBA" id="ARBA00044878"/>
    </source>
</evidence>
<feature type="transmembrane region" description="Helical" evidence="26">
    <location>
        <begin position="458"/>
        <end position="481"/>
    </location>
</feature>
<comment type="catalytic activity">
    <reaction evidence="15">
        <text>L-arginyl-L-alpha-amino acid(out) = L-arginyl-L-alpha-amino acid(in)</text>
        <dbReference type="Rhea" id="RHEA:79371"/>
        <dbReference type="ChEBI" id="CHEBI:84315"/>
    </reaction>
</comment>
<dbReference type="InterPro" id="IPR020846">
    <property type="entry name" value="MFS_dom"/>
</dbReference>
<evidence type="ECO:0000256" key="22">
    <source>
        <dbReference type="ARBA" id="ARBA00045018"/>
    </source>
</evidence>
<evidence type="ECO:0000256" key="12">
    <source>
        <dbReference type="ARBA" id="ARBA00044891"/>
    </source>
</evidence>
<feature type="transmembrane region" description="Helical" evidence="26">
    <location>
        <begin position="105"/>
        <end position="129"/>
    </location>
</feature>
<organism evidence="28 29">
    <name type="scientific">Triparma columacea</name>
    <dbReference type="NCBI Taxonomy" id="722753"/>
    <lineage>
        <taxon>Eukaryota</taxon>
        <taxon>Sar</taxon>
        <taxon>Stramenopiles</taxon>
        <taxon>Ochrophyta</taxon>
        <taxon>Bolidophyceae</taxon>
        <taxon>Parmales</taxon>
        <taxon>Triparmaceae</taxon>
        <taxon>Triparma</taxon>
    </lineage>
</organism>
<evidence type="ECO:0000313" key="29">
    <source>
        <dbReference type="Proteomes" id="UP001165065"/>
    </source>
</evidence>
<evidence type="ECO:0000256" key="24">
    <source>
        <dbReference type="ARBA" id="ARBA00046376"/>
    </source>
</evidence>